<protein>
    <submittedName>
        <fullName evidence="8">DoxX family protein</fullName>
    </submittedName>
</protein>
<accession>A0A8J7UW14</accession>
<evidence type="ECO:0000256" key="5">
    <source>
        <dbReference type="ARBA" id="ARBA00022989"/>
    </source>
</evidence>
<keyword evidence="9" id="KW-1185">Reference proteome</keyword>
<feature type="transmembrane region" description="Helical" evidence="7">
    <location>
        <begin position="114"/>
        <end position="133"/>
    </location>
</feature>
<proteinExistence type="inferred from homology"/>
<evidence type="ECO:0000256" key="2">
    <source>
        <dbReference type="ARBA" id="ARBA00006679"/>
    </source>
</evidence>
<dbReference type="InterPro" id="IPR051907">
    <property type="entry name" value="DoxX-like_oxidoreductase"/>
</dbReference>
<comment type="subcellular location">
    <subcellularLocation>
        <location evidence="1">Cell membrane</location>
        <topology evidence="1">Multi-pass membrane protein</topology>
    </subcellularLocation>
</comment>
<name>A0A8J7UW14_9BACT</name>
<keyword evidence="6 7" id="KW-0472">Membrane</keyword>
<evidence type="ECO:0000256" key="7">
    <source>
        <dbReference type="SAM" id="Phobius"/>
    </source>
</evidence>
<dbReference type="AlphaFoldDB" id="A0A8J7UW14"/>
<dbReference type="InterPro" id="IPR032808">
    <property type="entry name" value="DoxX"/>
</dbReference>
<reference evidence="8" key="1">
    <citation type="submission" date="2021-02" db="EMBL/GenBank/DDBJ databases">
        <title>Natronogracilivirga saccharolytica gen. nov. sp. nov. a new anaerobic, haloalkiliphilic carbohydrate-fermenting bacterium from soda lake and proposing of Cyclonatronumiaceae fam. nov. in the phylum Balneolaeota.</title>
        <authorList>
            <person name="Zhilina T.N."/>
            <person name="Sorokin D.Y."/>
            <person name="Zavarzina D.G."/>
            <person name="Toshchakov S.V."/>
            <person name="Kublanov I.V."/>
        </authorList>
    </citation>
    <scope>NUCLEOTIDE SEQUENCE</scope>
    <source>
        <strain evidence="8">Z-1702</strain>
    </source>
</reference>
<dbReference type="PANTHER" id="PTHR33452">
    <property type="entry name" value="OXIDOREDUCTASE CATD-RELATED"/>
    <property type="match status" value="1"/>
</dbReference>
<evidence type="ECO:0000256" key="4">
    <source>
        <dbReference type="ARBA" id="ARBA00022692"/>
    </source>
</evidence>
<comment type="caution">
    <text evidence="8">The sequence shown here is derived from an EMBL/GenBank/DDBJ whole genome shotgun (WGS) entry which is preliminary data.</text>
</comment>
<feature type="transmembrane region" description="Helical" evidence="7">
    <location>
        <begin position="86"/>
        <end position="102"/>
    </location>
</feature>
<keyword evidence="4 7" id="KW-0812">Transmembrane</keyword>
<organism evidence="8 9">
    <name type="scientific">Natronogracilivirga saccharolytica</name>
    <dbReference type="NCBI Taxonomy" id="2812953"/>
    <lineage>
        <taxon>Bacteria</taxon>
        <taxon>Pseudomonadati</taxon>
        <taxon>Balneolota</taxon>
        <taxon>Balneolia</taxon>
        <taxon>Balneolales</taxon>
        <taxon>Cyclonatronaceae</taxon>
        <taxon>Natronogracilivirga</taxon>
    </lineage>
</organism>
<dbReference type="RefSeq" id="WP_210512480.1">
    <property type="nucleotide sequence ID" value="NZ_JAFIDN010000008.1"/>
</dbReference>
<evidence type="ECO:0000256" key="1">
    <source>
        <dbReference type="ARBA" id="ARBA00004651"/>
    </source>
</evidence>
<dbReference type="GO" id="GO:0005886">
    <property type="term" value="C:plasma membrane"/>
    <property type="evidence" value="ECO:0007669"/>
    <property type="project" value="UniProtKB-SubCell"/>
</dbReference>
<feature type="transmembrane region" description="Helical" evidence="7">
    <location>
        <begin position="20"/>
        <end position="40"/>
    </location>
</feature>
<evidence type="ECO:0000256" key="3">
    <source>
        <dbReference type="ARBA" id="ARBA00022475"/>
    </source>
</evidence>
<evidence type="ECO:0000313" key="8">
    <source>
        <dbReference type="EMBL" id="MBP3193142.1"/>
    </source>
</evidence>
<evidence type="ECO:0000313" key="9">
    <source>
        <dbReference type="Proteomes" id="UP000673975"/>
    </source>
</evidence>
<dbReference type="Pfam" id="PF07681">
    <property type="entry name" value="DoxX"/>
    <property type="match status" value="1"/>
</dbReference>
<comment type="similarity">
    <text evidence="2">Belongs to the DoxX family.</text>
</comment>
<keyword evidence="5 7" id="KW-1133">Transmembrane helix</keyword>
<dbReference type="PANTHER" id="PTHR33452:SF1">
    <property type="entry name" value="INNER MEMBRANE PROTEIN YPHA-RELATED"/>
    <property type="match status" value="1"/>
</dbReference>
<dbReference type="Proteomes" id="UP000673975">
    <property type="component" value="Unassembled WGS sequence"/>
</dbReference>
<sequence length="151" mass="17329">MATYSITSLNQTIVEHRHYWIEGLRIFLGLLLIYKGYYFVENLEDIYHYIDENYRLSAFVISHYVVFAHLAGGVMIVFGILTRIGVFVQIPIVIIGAIYFTGEGGTFFGPTTELEYSLLILALLIVFLFYGSGKWSVDHCVLRKKESDDQQ</sequence>
<evidence type="ECO:0000256" key="6">
    <source>
        <dbReference type="ARBA" id="ARBA00023136"/>
    </source>
</evidence>
<dbReference type="EMBL" id="JAFIDN010000008">
    <property type="protein sequence ID" value="MBP3193142.1"/>
    <property type="molecule type" value="Genomic_DNA"/>
</dbReference>
<keyword evidence="3" id="KW-1003">Cell membrane</keyword>
<feature type="transmembrane region" description="Helical" evidence="7">
    <location>
        <begin position="60"/>
        <end position="81"/>
    </location>
</feature>
<gene>
    <name evidence="8" type="ORF">NATSA_10745</name>
</gene>